<keyword evidence="3" id="KW-1185">Reference proteome</keyword>
<dbReference type="EMBL" id="BOMH01000028">
    <property type="protein sequence ID" value="GID65926.1"/>
    <property type="molecule type" value="Genomic_DNA"/>
</dbReference>
<protein>
    <submittedName>
        <fullName evidence="2">N-acetyltransferase</fullName>
    </submittedName>
</protein>
<feature type="domain" description="N-acetyltransferase" evidence="1">
    <location>
        <begin position="7"/>
        <end position="94"/>
    </location>
</feature>
<organism evidence="2 3">
    <name type="scientific">Actinoplanes cyaneus</name>
    <dbReference type="NCBI Taxonomy" id="52696"/>
    <lineage>
        <taxon>Bacteria</taxon>
        <taxon>Bacillati</taxon>
        <taxon>Actinomycetota</taxon>
        <taxon>Actinomycetes</taxon>
        <taxon>Micromonosporales</taxon>
        <taxon>Micromonosporaceae</taxon>
        <taxon>Actinoplanes</taxon>
    </lineage>
</organism>
<dbReference type="RefSeq" id="WP_239174987.1">
    <property type="nucleotide sequence ID" value="NZ_BAAAUC010000012.1"/>
</dbReference>
<dbReference type="InterPro" id="IPR045057">
    <property type="entry name" value="Gcn5-rel_NAT"/>
</dbReference>
<dbReference type="Proteomes" id="UP000619479">
    <property type="component" value="Unassembled WGS sequence"/>
</dbReference>
<evidence type="ECO:0000313" key="2">
    <source>
        <dbReference type="EMBL" id="GID65926.1"/>
    </source>
</evidence>
<name>A0A919IIV0_9ACTN</name>
<evidence type="ECO:0000313" key="3">
    <source>
        <dbReference type="Proteomes" id="UP000619479"/>
    </source>
</evidence>
<dbReference type="PANTHER" id="PTHR31435:SF10">
    <property type="entry name" value="BSR4717 PROTEIN"/>
    <property type="match status" value="1"/>
</dbReference>
<proteinExistence type="predicted"/>
<dbReference type="InterPro" id="IPR016181">
    <property type="entry name" value="Acyl_CoA_acyltransferase"/>
</dbReference>
<dbReference type="InterPro" id="IPR031165">
    <property type="entry name" value="GNAT_YJDJ"/>
</dbReference>
<dbReference type="SUPFAM" id="SSF55729">
    <property type="entry name" value="Acyl-CoA N-acyltransferases (Nat)"/>
    <property type="match status" value="1"/>
</dbReference>
<dbReference type="PANTHER" id="PTHR31435">
    <property type="entry name" value="PROTEIN NATD1"/>
    <property type="match status" value="1"/>
</dbReference>
<dbReference type="PROSITE" id="PS51729">
    <property type="entry name" value="GNAT_YJDJ"/>
    <property type="match status" value="1"/>
</dbReference>
<accession>A0A919IIV0</accession>
<comment type="caution">
    <text evidence="2">The sequence shown here is derived from an EMBL/GenBank/DDBJ whole genome shotgun (WGS) entry which is preliminary data.</text>
</comment>
<evidence type="ECO:0000259" key="1">
    <source>
        <dbReference type="PROSITE" id="PS51729"/>
    </source>
</evidence>
<sequence>MSDHLVHDNVAAHRFELAVDGSVGALASYRMRGDDVVVVLHTETDPDMRGQGLAGELARKTLEQLRERGQRIVPACPFFAHYISEHPEYAELVAH</sequence>
<dbReference type="Gene3D" id="3.40.630.30">
    <property type="match status" value="1"/>
</dbReference>
<dbReference type="AlphaFoldDB" id="A0A919IIV0"/>
<dbReference type="CDD" id="cd04301">
    <property type="entry name" value="NAT_SF"/>
    <property type="match status" value="1"/>
</dbReference>
<reference evidence="2" key="1">
    <citation type="submission" date="2021-01" db="EMBL/GenBank/DDBJ databases">
        <title>Whole genome shotgun sequence of Actinoplanes cyaneus NBRC 14990.</title>
        <authorList>
            <person name="Komaki H."/>
            <person name="Tamura T."/>
        </authorList>
    </citation>
    <scope>NUCLEOTIDE SEQUENCE</scope>
    <source>
        <strain evidence="2">NBRC 14990</strain>
    </source>
</reference>
<gene>
    <name evidence="2" type="ORF">Acy02nite_38070</name>
</gene>
<dbReference type="Pfam" id="PF14542">
    <property type="entry name" value="Acetyltransf_CG"/>
    <property type="match status" value="1"/>
</dbReference>